<dbReference type="RefSeq" id="WP_032536290.1">
    <property type="nucleotide sequence ID" value="NZ_CAKOBV010000008.1"/>
</dbReference>
<keyword evidence="1" id="KW-0812">Transmembrane</keyword>
<comment type="caution">
    <text evidence="2">The sequence shown here is derived from an EMBL/GenBank/DDBJ whole genome shotgun (WGS) entry which is preliminary data.</text>
</comment>
<reference evidence="2 3" key="1">
    <citation type="journal article" date="2019" name="Nat. Med.">
        <title>A library of human gut bacterial isolates paired with longitudinal multiomics data enables mechanistic microbiome research.</title>
        <authorList>
            <person name="Poyet M."/>
            <person name="Groussin M."/>
            <person name="Gibbons S.M."/>
            <person name="Avila-Pacheco J."/>
            <person name="Jiang X."/>
            <person name="Kearney S.M."/>
            <person name="Perrotta A.R."/>
            <person name="Berdy B."/>
            <person name="Zhao S."/>
            <person name="Lieberman T.D."/>
            <person name="Swanson P.K."/>
            <person name="Smith M."/>
            <person name="Roesemann S."/>
            <person name="Alexander J.E."/>
            <person name="Rich S.A."/>
            <person name="Livny J."/>
            <person name="Vlamakis H."/>
            <person name="Clish C."/>
            <person name="Bullock K."/>
            <person name="Deik A."/>
            <person name="Scott J."/>
            <person name="Pierce K.A."/>
            <person name="Xavier R.J."/>
            <person name="Alm E.J."/>
        </authorList>
    </citation>
    <scope>NUCLEOTIDE SEQUENCE [LARGE SCALE GENOMIC DNA]</scope>
    <source>
        <strain evidence="2 3">BIOML-A9</strain>
    </source>
</reference>
<name>A0A413GAA2_PARDI</name>
<feature type="transmembrane region" description="Helical" evidence="1">
    <location>
        <begin position="44"/>
        <end position="61"/>
    </location>
</feature>
<dbReference type="AlphaFoldDB" id="A0A413GAA2"/>
<organism evidence="2 3">
    <name type="scientific">Parabacteroides distasonis</name>
    <dbReference type="NCBI Taxonomy" id="823"/>
    <lineage>
        <taxon>Bacteria</taxon>
        <taxon>Pseudomonadati</taxon>
        <taxon>Bacteroidota</taxon>
        <taxon>Bacteroidia</taxon>
        <taxon>Bacteroidales</taxon>
        <taxon>Tannerellaceae</taxon>
        <taxon>Parabacteroides</taxon>
    </lineage>
</organism>
<proteinExistence type="predicted"/>
<dbReference type="EMBL" id="WKMY01000015">
    <property type="protein sequence ID" value="MRY94982.1"/>
    <property type="molecule type" value="Genomic_DNA"/>
</dbReference>
<keyword evidence="1" id="KW-1133">Transmembrane helix</keyword>
<protein>
    <submittedName>
        <fullName evidence="2">Uncharacterized protein</fullName>
    </submittedName>
</protein>
<keyword evidence="1" id="KW-0472">Membrane</keyword>
<sequence>MELEGDIGGFEVMLIAAIVIYVILALLTGPFWPLDYISGKAGCLGQIICLLWGGLFIAGLSS</sequence>
<evidence type="ECO:0000313" key="2">
    <source>
        <dbReference type="EMBL" id="MRY94982.1"/>
    </source>
</evidence>
<evidence type="ECO:0000313" key="3">
    <source>
        <dbReference type="Proteomes" id="UP000461276"/>
    </source>
</evidence>
<gene>
    <name evidence="2" type="ORF">GKD67_17440</name>
</gene>
<feature type="transmembrane region" description="Helical" evidence="1">
    <location>
        <begin position="12"/>
        <end position="32"/>
    </location>
</feature>
<accession>A0A413GAA2</accession>
<evidence type="ECO:0000256" key="1">
    <source>
        <dbReference type="SAM" id="Phobius"/>
    </source>
</evidence>
<dbReference type="Proteomes" id="UP000461276">
    <property type="component" value="Unassembled WGS sequence"/>
</dbReference>